<proteinExistence type="inferred from homology"/>
<evidence type="ECO:0000256" key="1">
    <source>
        <dbReference type="ARBA" id="ARBA00004141"/>
    </source>
</evidence>
<keyword evidence="3 5" id="KW-1133">Transmembrane helix</keyword>
<dbReference type="Pfam" id="PF00902">
    <property type="entry name" value="TatC"/>
    <property type="match status" value="1"/>
</dbReference>
<feature type="transmembrane region" description="Helical" evidence="5">
    <location>
        <begin position="61"/>
        <end position="81"/>
    </location>
</feature>
<evidence type="ECO:0000313" key="7">
    <source>
        <dbReference type="Proteomes" id="UP000077412"/>
    </source>
</evidence>
<dbReference type="PROSITE" id="PS01218">
    <property type="entry name" value="TATC"/>
    <property type="match status" value="1"/>
</dbReference>
<feature type="transmembrane region" description="Helical" evidence="5">
    <location>
        <begin position="188"/>
        <end position="205"/>
    </location>
</feature>
<dbReference type="OrthoDB" id="9777044at2"/>
<feature type="transmembrane region" description="Helical" evidence="5">
    <location>
        <begin position="20"/>
        <end position="41"/>
    </location>
</feature>
<dbReference type="NCBIfam" id="TIGR00945">
    <property type="entry name" value="tatC"/>
    <property type="match status" value="1"/>
</dbReference>
<evidence type="ECO:0000313" key="6">
    <source>
        <dbReference type="EMBL" id="ANX13668.1"/>
    </source>
</evidence>
<gene>
    <name evidence="5" type="primary">tatC</name>
    <name evidence="6" type="ORF">ABE41_016790</name>
</gene>
<comment type="subunit">
    <text evidence="5">Forms a complex with TatA.</text>
</comment>
<dbReference type="PANTHER" id="PTHR30371">
    <property type="entry name" value="SEC-INDEPENDENT PROTEIN TRANSLOCASE PROTEIN TATC"/>
    <property type="match status" value="1"/>
</dbReference>
<organism evidence="6 7">
    <name type="scientific">Fictibacillus arsenicus</name>
    <dbReference type="NCBI Taxonomy" id="255247"/>
    <lineage>
        <taxon>Bacteria</taxon>
        <taxon>Bacillati</taxon>
        <taxon>Bacillota</taxon>
        <taxon>Bacilli</taxon>
        <taxon>Bacillales</taxon>
        <taxon>Fictibacillaceae</taxon>
        <taxon>Fictibacillus</taxon>
    </lineage>
</organism>
<dbReference type="AlphaFoldDB" id="A0A1B1Z881"/>
<comment type="subcellular location">
    <subcellularLocation>
        <location evidence="5">Cell membrane</location>
        <topology evidence="5">Multi-pass membrane protein</topology>
    </subcellularLocation>
    <subcellularLocation>
        <location evidence="1">Membrane</location>
        <topology evidence="1">Multi-pass membrane protein</topology>
    </subcellularLocation>
</comment>
<dbReference type="InterPro" id="IPR002033">
    <property type="entry name" value="TatC"/>
</dbReference>
<evidence type="ECO:0000256" key="2">
    <source>
        <dbReference type="ARBA" id="ARBA00022692"/>
    </source>
</evidence>
<accession>A0A1B1Z881</accession>
<dbReference type="EMBL" id="CP016761">
    <property type="protein sequence ID" value="ANX13668.1"/>
    <property type="molecule type" value="Genomic_DNA"/>
</dbReference>
<name>A0A1B1Z881_9BACL</name>
<evidence type="ECO:0000256" key="3">
    <source>
        <dbReference type="ARBA" id="ARBA00022989"/>
    </source>
</evidence>
<sequence length="253" mass="29206">MKAEEMYFVEHLGELRKRIIITLVMFMTVLAVSFFYVEPIYSWLIRDLDQQLAVLGPSEILWVYFMISGVIAIALTIPVAAHQTWMFIKPALDKKEQKVTLSYIPALFLLFLIGLSFGYFVVYPMVLNFLLGLSEGNFQTFFTSEKYFKFMLNLTLPFGFLFEIPLVVMFLTSLGIINPVMLAKARKISYFALVVVAVLITPPDLVSDFLVVIPLLVLYEISIMLSRWVYRKKLAAERLNEQEEKVVQMKRPS</sequence>
<dbReference type="KEGG" id="far:ABE41_016790"/>
<dbReference type="PANTHER" id="PTHR30371:SF4">
    <property type="entry name" value="SEC-INDEPENDENT PROTEIN TRANSLOCASE PROTEIN TATCD"/>
    <property type="match status" value="1"/>
</dbReference>
<dbReference type="Proteomes" id="UP000077412">
    <property type="component" value="Chromosome"/>
</dbReference>
<dbReference type="GO" id="GO:0009977">
    <property type="term" value="F:proton motive force dependent protein transmembrane transporter activity"/>
    <property type="evidence" value="ECO:0007669"/>
    <property type="project" value="TreeGrafter"/>
</dbReference>
<keyword evidence="5" id="KW-0813">Transport</keyword>
<dbReference type="GO" id="GO:0033281">
    <property type="term" value="C:TAT protein transport complex"/>
    <property type="evidence" value="ECO:0007669"/>
    <property type="project" value="UniProtKB-UniRule"/>
</dbReference>
<protein>
    <recommendedName>
        <fullName evidence="5">Sec-independent protein translocase protein TatC</fullName>
    </recommendedName>
</protein>
<keyword evidence="5" id="KW-1003">Cell membrane</keyword>
<dbReference type="InterPro" id="IPR019820">
    <property type="entry name" value="Sec-indep_translocase_CS"/>
</dbReference>
<keyword evidence="2 5" id="KW-0812">Transmembrane</keyword>
<keyword evidence="5" id="KW-0653">Protein transport</keyword>
<comment type="similarity">
    <text evidence="5">Belongs to the TatC family.</text>
</comment>
<dbReference type="GO" id="GO:0065002">
    <property type="term" value="P:intracellular protein transmembrane transport"/>
    <property type="evidence" value="ECO:0007669"/>
    <property type="project" value="TreeGrafter"/>
</dbReference>
<dbReference type="STRING" id="255247.ABE41_016790"/>
<keyword evidence="7" id="KW-1185">Reference proteome</keyword>
<feature type="transmembrane region" description="Helical" evidence="5">
    <location>
        <begin position="150"/>
        <end position="176"/>
    </location>
</feature>
<reference evidence="6 7" key="1">
    <citation type="submission" date="2016-08" db="EMBL/GenBank/DDBJ databases">
        <title>Complete genome sequence of Fictibacillus arsenicus G25-54, a strain with toxicity to nematodes and a potential arsenic-resistance activity.</title>
        <authorList>
            <person name="Zheng Z."/>
        </authorList>
    </citation>
    <scope>NUCLEOTIDE SEQUENCE [LARGE SCALE GENOMIC DNA]</scope>
    <source>
        <strain evidence="6 7">G25-54</strain>
    </source>
</reference>
<keyword evidence="5" id="KW-0811">Translocation</keyword>
<dbReference type="HAMAP" id="MF_00902">
    <property type="entry name" value="TatC"/>
    <property type="match status" value="1"/>
</dbReference>
<dbReference type="GO" id="GO:0043953">
    <property type="term" value="P:protein transport by the Tat complex"/>
    <property type="evidence" value="ECO:0007669"/>
    <property type="project" value="UniProtKB-UniRule"/>
</dbReference>
<comment type="function">
    <text evidence="5">Part of the twin-arginine translocation (Tat) system that transports large folded proteins containing a characteristic twin-arginine motif in their signal peptide across membranes.</text>
</comment>
<keyword evidence="4 5" id="KW-0472">Membrane</keyword>
<dbReference type="PRINTS" id="PR01840">
    <property type="entry name" value="TATCFAMILY"/>
</dbReference>
<evidence type="ECO:0000256" key="4">
    <source>
        <dbReference type="ARBA" id="ARBA00023136"/>
    </source>
</evidence>
<feature type="transmembrane region" description="Helical" evidence="5">
    <location>
        <begin position="102"/>
        <end position="130"/>
    </location>
</feature>
<feature type="transmembrane region" description="Helical" evidence="5">
    <location>
        <begin position="211"/>
        <end position="230"/>
    </location>
</feature>
<evidence type="ECO:0000256" key="5">
    <source>
        <dbReference type="HAMAP-Rule" id="MF_00902"/>
    </source>
</evidence>